<feature type="domain" description="HTH hxlR-type" evidence="4">
    <location>
        <begin position="9"/>
        <end position="107"/>
    </location>
</feature>
<evidence type="ECO:0000313" key="6">
    <source>
        <dbReference type="Proteomes" id="UP000245412"/>
    </source>
</evidence>
<dbReference type="GO" id="GO:0003677">
    <property type="term" value="F:DNA binding"/>
    <property type="evidence" value="ECO:0007669"/>
    <property type="project" value="UniProtKB-KW"/>
</dbReference>
<dbReference type="RefSeq" id="WP_109624556.1">
    <property type="nucleotide sequence ID" value="NZ_JANKBI010000001.1"/>
</dbReference>
<dbReference type="Pfam" id="PF01638">
    <property type="entry name" value="HxlR"/>
    <property type="match status" value="1"/>
</dbReference>
<gene>
    <name evidence="5" type="ORF">C7383_101524</name>
</gene>
<organism evidence="5 6">
    <name type="scientific">Murimonas intestini</name>
    <dbReference type="NCBI Taxonomy" id="1337051"/>
    <lineage>
        <taxon>Bacteria</taxon>
        <taxon>Bacillati</taxon>
        <taxon>Bacillota</taxon>
        <taxon>Clostridia</taxon>
        <taxon>Lachnospirales</taxon>
        <taxon>Lachnospiraceae</taxon>
        <taxon>Murimonas</taxon>
    </lineage>
</organism>
<dbReference type="Proteomes" id="UP000245412">
    <property type="component" value="Unassembled WGS sequence"/>
</dbReference>
<keyword evidence="3" id="KW-0804">Transcription</keyword>
<dbReference type="InterPro" id="IPR002577">
    <property type="entry name" value="HTH_HxlR"/>
</dbReference>
<evidence type="ECO:0000256" key="1">
    <source>
        <dbReference type="ARBA" id="ARBA00023015"/>
    </source>
</evidence>
<evidence type="ECO:0000256" key="3">
    <source>
        <dbReference type="ARBA" id="ARBA00023163"/>
    </source>
</evidence>
<keyword evidence="1" id="KW-0805">Transcription regulation</keyword>
<dbReference type="AlphaFoldDB" id="A0AB73TAP6"/>
<accession>A0AB73TAP6</accession>
<proteinExistence type="predicted"/>
<dbReference type="InterPro" id="IPR036390">
    <property type="entry name" value="WH_DNA-bd_sf"/>
</dbReference>
<dbReference type="SUPFAM" id="SSF46785">
    <property type="entry name" value="Winged helix' DNA-binding domain"/>
    <property type="match status" value="1"/>
</dbReference>
<dbReference type="EMBL" id="QGGY01000001">
    <property type="protein sequence ID" value="PWJ79147.1"/>
    <property type="molecule type" value="Genomic_DNA"/>
</dbReference>
<sequence length="118" mass="13418">MKVRDTYTCPLELTHDIIRGKWKPIILWQLGKGAASLSALQNDIEGIGQKMLLQHLGELQTFGMVQKELQEGYPLKVEYSLTDKGRRMLSIISAMQEIGIELMKEDGKEEFLKNKGLI</sequence>
<protein>
    <submittedName>
        <fullName evidence="5">HxlR family transcriptional regulator</fullName>
    </submittedName>
</protein>
<evidence type="ECO:0000259" key="4">
    <source>
        <dbReference type="PROSITE" id="PS51118"/>
    </source>
</evidence>
<name>A0AB73TAP6_9FIRM</name>
<dbReference type="InterPro" id="IPR036388">
    <property type="entry name" value="WH-like_DNA-bd_sf"/>
</dbReference>
<dbReference type="Gene3D" id="1.10.10.10">
    <property type="entry name" value="Winged helix-like DNA-binding domain superfamily/Winged helix DNA-binding domain"/>
    <property type="match status" value="1"/>
</dbReference>
<keyword evidence="6" id="KW-1185">Reference proteome</keyword>
<dbReference type="PANTHER" id="PTHR33204:SF29">
    <property type="entry name" value="TRANSCRIPTIONAL REGULATOR"/>
    <property type="match status" value="1"/>
</dbReference>
<keyword evidence="2" id="KW-0238">DNA-binding</keyword>
<dbReference type="PANTHER" id="PTHR33204">
    <property type="entry name" value="TRANSCRIPTIONAL REGULATOR, MARR FAMILY"/>
    <property type="match status" value="1"/>
</dbReference>
<evidence type="ECO:0000256" key="2">
    <source>
        <dbReference type="ARBA" id="ARBA00023125"/>
    </source>
</evidence>
<comment type="caution">
    <text evidence="5">The sequence shown here is derived from an EMBL/GenBank/DDBJ whole genome shotgun (WGS) entry which is preliminary data.</text>
</comment>
<reference evidence="5 6" key="1">
    <citation type="submission" date="2018-05" db="EMBL/GenBank/DDBJ databases">
        <authorList>
            <person name="Goeker M."/>
            <person name="Huntemann M."/>
            <person name="Clum A."/>
            <person name="Pillay M."/>
            <person name="Palaniappan K."/>
            <person name="Varghese N."/>
            <person name="Mikhailova N."/>
            <person name="Stamatis D."/>
            <person name="Reddy T."/>
            <person name="Daum C."/>
            <person name="Shapiro N."/>
            <person name="Ivanova N."/>
            <person name="Kyrpides N."/>
            <person name="Woyke T."/>
        </authorList>
    </citation>
    <scope>NUCLEOTIDE SEQUENCE [LARGE SCALE GENOMIC DNA]</scope>
    <source>
        <strain evidence="5 6">DSM 26524</strain>
    </source>
</reference>
<evidence type="ECO:0000313" key="5">
    <source>
        <dbReference type="EMBL" id="PWJ79147.1"/>
    </source>
</evidence>
<dbReference type="PROSITE" id="PS51118">
    <property type="entry name" value="HTH_HXLR"/>
    <property type="match status" value="1"/>
</dbReference>